<evidence type="ECO:0000259" key="4">
    <source>
        <dbReference type="PROSITE" id="PS50995"/>
    </source>
</evidence>
<dbReference type="EMBL" id="CP047650">
    <property type="protein sequence ID" value="QHJ01488.1"/>
    <property type="molecule type" value="Genomic_DNA"/>
</dbReference>
<sequence length="153" mass="15992">MAFTSRLPTLQRAYRSAADKAVAHVGMSQAMAWPLVMIGRLGDGVRAGALAELLAIEAASLVRPLDQLAEAGLIERREDASDRRAKGLYITAAGQAARDKIESALDELRADIFSAVSDEDLEACLRVFAALDARVGKSSPGPGALAGTPESGS</sequence>
<proteinExistence type="predicted"/>
<dbReference type="GO" id="GO:0006950">
    <property type="term" value="P:response to stress"/>
    <property type="evidence" value="ECO:0007669"/>
    <property type="project" value="TreeGrafter"/>
</dbReference>
<dbReference type="InterPro" id="IPR039422">
    <property type="entry name" value="MarR/SlyA-like"/>
</dbReference>
<dbReference type="GO" id="GO:0003677">
    <property type="term" value="F:DNA binding"/>
    <property type="evidence" value="ECO:0007669"/>
    <property type="project" value="UniProtKB-KW"/>
</dbReference>
<dbReference type="PANTHER" id="PTHR33164:SF64">
    <property type="entry name" value="TRANSCRIPTIONAL REGULATOR SLYA"/>
    <property type="match status" value="1"/>
</dbReference>
<evidence type="ECO:0000313" key="6">
    <source>
        <dbReference type="Proteomes" id="UP000464787"/>
    </source>
</evidence>
<dbReference type="Proteomes" id="UP000464787">
    <property type="component" value="Chromosome"/>
</dbReference>
<dbReference type="InterPro" id="IPR023187">
    <property type="entry name" value="Tscrpt_reg_MarR-type_CS"/>
</dbReference>
<evidence type="ECO:0000256" key="1">
    <source>
        <dbReference type="ARBA" id="ARBA00023015"/>
    </source>
</evidence>
<dbReference type="InterPro" id="IPR036390">
    <property type="entry name" value="WH_DNA-bd_sf"/>
</dbReference>
<feature type="domain" description="HTH marR-type" evidence="4">
    <location>
        <begin position="1"/>
        <end position="133"/>
    </location>
</feature>
<dbReference type="Pfam" id="PF12802">
    <property type="entry name" value="MarR_2"/>
    <property type="match status" value="1"/>
</dbReference>
<dbReference type="GO" id="GO:0003700">
    <property type="term" value="F:DNA-binding transcription factor activity"/>
    <property type="evidence" value="ECO:0007669"/>
    <property type="project" value="InterPro"/>
</dbReference>
<dbReference type="PRINTS" id="PR00598">
    <property type="entry name" value="HTHMARR"/>
</dbReference>
<evidence type="ECO:0000313" key="5">
    <source>
        <dbReference type="EMBL" id="QHJ01488.1"/>
    </source>
</evidence>
<dbReference type="InterPro" id="IPR036388">
    <property type="entry name" value="WH-like_DNA-bd_sf"/>
</dbReference>
<dbReference type="KEGG" id="xyk:GT347_10220"/>
<organism evidence="5 6">
    <name type="scientific">Xylophilus rhododendri</name>
    <dbReference type="NCBI Taxonomy" id="2697032"/>
    <lineage>
        <taxon>Bacteria</taxon>
        <taxon>Pseudomonadati</taxon>
        <taxon>Pseudomonadota</taxon>
        <taxon>Betaproteobacteria</taxon>
        <taxon>Burkholderiales</taxon>
        <taxon>Xylophilus</taxon>
    </lineage>
</organism>
<reference evidence="5 6" key="1">
    <citation type="submission" date="2020-01" db="EMBL/GenBank/DDBJ databases">
        <title>Genome sequencing of strain KACC 21265.</title>
        <authorList>
            <person name="Heo J."/>
            <person name="Kim S.-J."/>
            <person name="Kim J.-S."/>
            <person name="Hong S.-B."/>
            <person name="Kwon S.-W."/>
        </authorList>
    </citation>
    <scope>NUCLEOTIDE SEQUENCE [LARGE SCALE GENOMIC DNA]</scope>
    <source>
        <strain evidence="5 6">KACC 21265</strain>
    </source>
</reference>
<keyword evidence="3" id="KW-0804">Transcription</keyword>
<protein>
    <submittedName>
        <fullName evidence="5">MarR family transcriptional regulator</fullName>
    </submittedName>
</protein>
<accession>A0A857JCX5</accession>
<keyword evidence="6" id="KW-1185">Reference proteome</keyword>
<dbReference type="Gene3D" id="1.10.10.10">
    <property type="entry name" value="Winged helix-like DNA-binding domain superfamily/Winged helix DNA-binding domain"/>
    <property type="match status" value="1"/>
</dbReference>
<name>A0A857JCX5_9BURK</name>
<dbReference type="PROSITE" id="PS50995">
    <property type="entry name" value="HTH_MARR_2"/>
    <property type="match status" value="1"/>
</dbReference>
<keyword evidence="2" id="KW-0238">DNA-binding</keyword>
<dbReference type="PANTHER" id="PTHR33164">
    <property type="entry name" value="TRANSCRIPTIONAL REGULATOR, MARR FAMILY"/>
    <property type="match status" value="1"/>
</dbReference>
<dbReference type="PROSITE" id="PS01117">
    <property type="entry name" value="HTH_MARR_1"/>
    <property type="match status" value="1"/>
</dbReference>
<keyword evidence="1" id="KW-0805">Transcription regulation</keyword>
<dbReference type="SUPFAM" id="SSF46785">
    <property type="entry name" value="Winged helix' DNA-binding domain"/>
    <property type="match status" value="1"/>
</dbReference>
<gene>
    <name evidence="5" type="ORF">GT347_10220</name>
</gene>
<evidence type="ECO:0000256" key="3">
    <source>
        <dbReference type="ARBA" id="ARBA00023163"/>
    </source>
</evidence>
<dbReference type="SMART" id="SM00347">
    <property type="entry name" value="HTH_MARR"/>
    <property type="match status" value="1"/>
</dbReference>
<dbReference type="AlphaFoldDB" id="A0A857JCX5"/>
<evidence type="ECO:0000256" key="2">
    <source>
        <dbReference type="ARBA" id="ARBA00023125"/>
    </source>
</evidence>
<dbReference type="InterPro" id="IPR000835">
    <property type="entry name" value="HTH_MarR-typ"/>
</dbReference>